<feature type="binding site" evidence="7">
    <location>
        <position position="219"/>
    </location>
    <ligand>
        <name>ATP</name>
        <dbReference type="ChEBI" id="CHEBI:30616"/>
    </ligand>
</feature>
<dbReference type="Gene3D" id="3.80.10.10">
    <property type="entry name" value="Ribonuclease Inhibitor"/>
    <property type="match status" value="1"/>
</dbReference>
<reference evidence="10" key="1">
    <citation type="submission" date="2021-01" db="EMBL/GenBank/DDBJ databases">
        <authorList>
            <consortium name="Genoscope - CEA"/>
            <person name="William W."/>
        </authorList>
    </citation>
    <scope>NUCLEOTIDE SEQUENCE</scope>
</reference>
<dbReference type="SUPFAM" id="SSF52058">
    <property type="entry name" value="L domain-like"/>
    <property type="match status" value="1"/>
</dbReference>
<evidence type="ECO:0000259" key="9">
    <source>
        <dbReference type="Pfam" id="PF07714"/>
    </source>
</evidence>
<evidence type="ECO:0000313" key="10">
    <source>
        <dbReference type="EMBL" id="CAF1916931.1"/>
    </source>
</evidence>
<dbReference type="GO" id="GO:0016020">
    <property type="term" value="C:membrane"/>
    <property type="evidence" value="ECO:0007669"/>
    <property type="project" value="UniProtKB-SubCell"/>
</dbReference>
<feature type="transmembrane region" description="Helical" evidence="8">
    <location>
        <begin position="130"/>
        <end position="155"/>
    </location>
</feature>
<dbReference type="Pfam" id="PF07714">
    <property type="entry name" value="PK_Tyr_Ser-Thr"/>
    <property type="match status" value="1"/>
</dbReference>
<keyword evidence="2" id="KW-0433">Leucine-rich repeat</keyword>
<keyword evidence="4" id="KW-0677">Repeat</keyword>
<dbReference type="Gene3D" id="3.30.200.20">
    <property type="entry name" value="Phosphorylase Kinase, domain 1"/>
    <property type="match status" value="1"/>
</dbReference>
<dbReference type="PANTHER" id="PTHR27008">
    <property type="entry name" value="OS04G0122200 PROTEIN"/>
    <property type="match status" value="1"/>
</dbReference>
<dbReference type="SUPFAM" id="SSF56112">
    <property type="entry name" value="Protein kinase-like (PK-like)"/>
    <property type="match status" value="1"/>
</dbReference>
<feature type="domain" description="Serine-threonine/tyrosine-protein kinase catalytic" evidence="9">
    <location>
        <begin position="192"/>
        <end position="247"/>
    </location>
</feature>
<dbReference type="PROSITE" id="PS00107">
    <property type="entry name" value="PROTEIN_KINASE_ATP"/>
    <property type="match status" value="1"/>
</dbReference>
<evidence type="ECO:0000256" key="7">
    <source>
        <dbReference type="PROSITE-ProRule" id="PRU10141"/>
    </source>
</evidence>
<keyword evidence="6 8" id="KW-0472">Membrane</keyword>
<evidence type="ECO:0000256" key="6">
    <source>
        <dbReference type="ARBA" id="ARBA00023136"/>
    </source>
</evidence>
<keyword evidence="3 8" id="KW-0812">Transmembrane</keyword>
<dbReference type="AlphaFoldDB" id="A0A816KB35"/>
<dbReference type="GO" id="GO:0005524">
    <property type="term" value="F:ATP binding"/>
    <property type="evidence" value="ECO:0007669"/>
    <property type="project" value="UniProtKB-UniRule"/>
</dbReference>
<protein>
    <submittedName>
        <fullName evidence="10">(rape) hypothetical protein</fullName>
    </submittedName>
</protein>
<keyword evidence="7" id="KW-0067">ATP-binding</keyword>
<keyword evidence="5 8" id="KW-1133">Transmembrane helix</keyword>
<gene>
    <name evidence="10" type="ORF">DARMORV10_C02P40510.1</name>
</gene>
<evidence type="ECO:0000256" key="3">
    <source>
        <dbReference type="ARBA" id="ARBA00022692"/>
    </source>
</evidence>
<organism evidence="10">
    <name type="scientific">Brassica napus</name>
    <name type="common">Rape</name>
    <dbReference type="NCBI Taxonomy" id="3708"/>
    <lineage>
        <taxon>Eukaryota</taxon>
        <taxon>Viridiplantae</taxon>
        <taxon>Streptophyta</taxon>
        <taxon>Embryophyta</taxon>
        <taxon>Tracheophyta</taxon>
        <taxon>Spermatophyta</taxon>
        <taxon>Magnoliopsida</taxon>
        <taxon>eudicotyledons</taxon>
        <taxon>Gunneridae</taxon>
        <taxon>Pentapetalae</taxon>
        <taxon>rosids</taxon>
        <taxon>malvids</taxon>
        <taxon>Brassicales</taxon>
        <taxon>Brassicaceae</taxon>
        <taxon>Brassiceae</taxon>
        <taxon>Brassica</taxon>
    </lineage>
</organism>
<dbReference type="EMBL" id="HG994366">
    <property type="protein sequence ID" value="CAF1916931.1"/>
    <property type="molecule type" value="Genomic_DNA"/>
</dbReference>
<dbReference type="PANTHER" id="PTHR27008:SF526">
    <property type="entry name" value="GENOME ASSEMBLY, CHROMOSOME: A10"/>
    <property type="match status" value="1"/>
</dbReference>
<evidence type="ECO:0000256" key="5">
    <source>
        <dbReference type="ARBA" id="ARBA00022989"/>
    </source>
</evidence>
<keyword evidence="7" id="KW-0547">Nucleotide-binding</keyword>
<evidence type="ECO:0000256" key="4">
    <source>
        <dbReference type="ARBA" id="ARBA00022737"/>
    </source>
</evidence>
<dbReference type="InterPro" id="IPR017441">
    <property type="entry name" value="Protein_kinase_ATP_BS"/>
</dbReference>
<sequence length="374" mass="42494">MENLYLRGNFFYGEIPDIRGLVGLKRVDLSNNISGSILRLCLNPHLIYYRFSIKHIPGYFSSFPLLEYLNQSNNNFEGRVPTKAKFQNFSIVLVSGNNNLCGGIKDLKLKPCFEIAPPMDTERPSLLKKVVIGVSTTIIFLLLLVITSLSPCWFIKRKRNLQTDNPTPSALETFHGNISYRDIRTATDDFSLSNLIGSGSFGTVFKALLPTMDKVVAVKVLNMERRGAKKSFMAEFESLKIIRHHNLNMEWEEYMVIGIALVFFFWKRSLEKDQPVNCLKETIHYTATPSQRCQTQVLDIVDKSMLHSCLRDGFPLVECLTLILEVGLRCCEGSPTSRLAMSQADKELISVRERFYKSRKCSREDTNGADNHVG</sequence>
<dbReference type="InterPro" id="IPR011009">
    <property type="entry name" value="Kinase-like_dom_sf"/>
</dbReference>
<name>A0A816KB35_BRANA</name>
<dbReference type="Proteomes" id="UP001295469">
    <property type="component" value="Chromosome C02"/>
</dbReference>
<dbReference type="GO" id="GO:0004672">
    <property type="term" value="F:protein kinase activity"/>
    <property type="evidence" value="ECO:0007669"/>
    <property type="project" value="InterPro"/>
</dbReference>
<proteinExistence type="predicted"/>
<dbReference type="InterPro" id="IPR001245">
    <property type="entry name" value="Ser-Thr/Tyr_kinase_cat_dom"/>
</dbReference>
<evidence type="ECO:0000256" key="1">
    <source>
        <dbReference type="ARBA" id="ARBA00004370"/>
    </source>
</evidence>
<accession>A0A816KB35</accession>
<comment type="subcellular location">
    <subcellularLocation>
        <location evidence="1">Membrane</location>
    </subcellularLocation>
</comment>
<evidence type="ECO:0000256" key="2">
    <source>
        <dbReference type="ARBA" id="ARBA00022614"/>
    </source>
</evidence>
<evidence type="ECO:0000256" key="8">
    <source>
        <dbReference type="SAM" id="Phobius"/>
    </source>
</evidence>
<dbReference type="InterPro" id="IPR051809">
    <property type="entry name" value="Plant_receptor-like_S/T_kinase"/>
</dbReference>
<dbReference type="InterPro" id="IPR032675">
    <property type="entry name" value="LRR_dom_sf"/>
</dbReference>